<evidence type="ECO:0000256" key="4">
    <source>
        <dbReference type="ARBA" id="ARBA00022729"/>
    </source>
</evidence>
<accession>A0A251SIN5</accession>
<dbReference type="InterPro" id="IPR051238">
    <property type="entry name" value="GDSL_esterase/lipase"/>
</dbReference>
<evidence type="ECO:0000256" key="2">
    <source>
        <dbReference type="ARBA" id="ARBA00008668"/>
    </source>
</evidence>
<feature type="signal peptide" evidence="8">
    <location>
        <begin position="1"/>
        <end position="26"/>
    </location>
</feature>
<evidence type="ECO:0000256" key="8">
    <source>
        <dbReference type="SAM" id="SignalP"/>
    </source>
</evidence>
<evidence type="ECO:0000256" key="5">
    <source>
        <dbReference type="ARBA" id="ARBA00022801"/>
    </source>
</evidence>
<dbReference type="Proteomes" id="UP000215914">
    <property type="component" value="Chromosome 14"/>
</dbReference>
<proteinExistence type="inferred from homology"/>
<comment type="subcellular location">
    <subcellularLocation>
        <location evidence="1">Secreted</location>
    </subcellularLocation>
</comment>
<reference evidence="9" key="3">
    <citation type="submission" date="2020-06" db="EMBL/GenBank/DDBJ databases">
        <title>Helianthus annuus Genome sequencing and assembly Release 2.</title>
        <authorList>
            <person name="Gouzy J."/>
            <person name="Langlade N."/>
            <person name="Munos S."/>
        </authorList>
    </citation>
    <scope>NUCLEOTIDE SEQUENCE</scope>
    <source>
        <tissue evidence="9">Leaves</tissue>
    </source>
</reference>
<feature type="chain" id="PRO_5041059707" evidence="8">
    <location>
        <begin position="27"/>
        <end position="380"/>
    </location>
</feature>
<keyword evidence="4 8" id="KW-0732">Signal</keyword>
<dbReference type="Gene3D" id="3.40.50.1110">
    <property type="entry name" value="SGNH hydrolase"/>
    <property type="match status" value="1"/>
</dbReference>
<evidence type="ECO:0000313" key="9">
    <source>
        <dbReference type="EMBL" id="KAF5760932.1"/>
    </source>
</evidence>
<dbReference type="GO" id="GO:0016042">
    <property type="term" value="P:lipid catabolic process"/>
    <property type="evidence" value="ECO:0007669"/>
    <property type="project" value="UniProtKB-KW"/>
</dbReference>
<sequence length="380" mass="42901">MDSDFGLLICITCLMVLLHFRNFVVSNKPQVPCYFIFGDSLFDAGNNNQLDTKWKANYPPYGIDFPKGHTGRFTNGRTTADIIGQTLGFNEFIPTYATATDDQISKGVNYASGGAGILDKTGAHNGDRFSLYKQMIHHNSTISRISRIQKNTTFLKECIYVINIGMNDYINNYFAKAPGYRYDSSELLSTEDYTDVLMVQYYRQLKVLYNLGGRKVALFGLDQLGCTPLIVKRWILKGRPCQLLVSDAVYVFNNKLKTLVEGLNKDKPDARFTFINTTSILQEKKGATVTPPSLPIPTKKKKLPDYTKYFARSCCPVKDKDDWQCIADSVPCPTRTTSTFFDSVHPTEPTNIAIATRSYKALLPTDVYPYDIHQLTEVKH</sequence>
<dbReference type="GO" id="GO:0004806">
    <property type="term" value="F:triacylglycerol lipase activity"/>
    <property type="evidence" value="ECO:0007669"/>
    <property type="project" value="UniProtKB-EC"/>
</dbReference>
<evidence type="ECO:0000256" key="6">
    <source>
        <dbReference type="ARBA" id="ARBA00022963"/>
    </source>
</evidence>
<dbReference type="Gramene" id="mRNA:HanXRQr2_Chr16g0759201">
    <property type="protein sequence ID" value="mRNA:HanXRQr2_Chr16g0759201"/>
    <property type="gene ID" value="HanXRQr2_Chr16g0759201"/>
</dbReference>
<dbReference type="InterPro" id="IPR035669">
    <property type="entry name" value="SGNH_plant_lipase-like"/>
</dbReference>
<dbReference type="OMA" id="WQCIADS"/>
<keyword evidence="3" id="KW-0964">Secreted</keyword>
<evidence type="ECO:0000313" key="11">
    <source>
        <dbReference type="Proteomes" id="UP000215914"/>
    </source>
</evidence>
<name>A0A251SIN5_HELAN</name>
<gene>
    <name evidence="10" type="ORF">HannXRQ_Chr14g0448361</name>
    <name evidence="9" type="ORF">HanXRQr2_Chr16g0759201</name>
</gene>
<reference evidence="10" key="2">
    <citation type="submission" date="2017-02" db="EMBL/GenBank/DDBJ databases">
        <title>Sunflower complete genome.</title>
        <authorList>
            <person name="Langlade N."/>
            <person name="Munos S."/>
        </authorList>
    </citation>
    <scope>NUCLEOTIDE SEQUENCE [LARGE SCALE GENOMIC DNA]</scope>
    <source>
        <tissue evidence="10">Leaves</tissue>
    </source>
</reference>
<dbReference type="CDD" id="cd01837">
    <property type="entry name" value="SGNH_plant_lipase_like"/>
    <property type="match status" value="1"/>
</dbReference>
<dbReference type="GO" id="GO:0005576">
    <property type="term" value="C:extracellular region"/>
    <property type="evidence" value="ECO:0007669"/>
    <property type="project" value="UniProtKB-SubCell"/>
</dbReference>
<reference evidence="9 11" key="1">
    <citation type="journal article" date="2017" name="Nature">
        <title>The sunflower genome provides insights into oil metabolism, flowering and Asterid evolution.</title>
        <authorList>
            <person name="Badouin H."/>
            <person name="Gouzy J."/>
            <person name="Grassa C.J."/>
            <person name="Murat F."/>
            <person name="Staton S.E."/>
            <person name="Cottret L."/>
            <person name="Lelandais-Briere C."/>
            <person name="Owens G.L."/>
            <person name="Carrere S."/>
            <person name="Mayjonade B."/>
            <person name="Legrand L."/>
            <person name="Gill N."/>
            <person name="Kane N.C."/>
            <person name="Bowers J.E."/>
            <person name="Hubner S."/>
            <person name="Bellec A."/>
            <person name="Berard A."/>
            <person name="Berges H."/>
            <person name="Blanchet N."/>
            <person name="Boniface M.C."/>
            <person name="Brunel D."/>
            <person name="Catrice O."/>
            <person name="Chaidir N."/>
            <person name="Claudel C."/>
            <person name="Donnadieu C."/>
            <person name="Faraut T."/>
            <person name="Fievet G."/>
            <person name="Helmstetter N."/>
            <person name="King M."/>
            <person name="Knapp S.J."/>
            <person name="Lai Z."/>
            <person name="Le Paslier M.C."/>
            <person name="Lippi Y."/>
            <person name="Lorenzon L."/>
            <person name="Mandel J.R."/>
            <person name="Marage G."/>
            <person name="Marchand G."/>
            <person name="Marquand E."/>
            <person name="Bret-Mestries E."/>
            <person name="Morien E."/>
            <person name="Nambeesan S."/>
            <person name="Nguyen T."/>
            <person name="Pegot-Espagnet P."/>
            <person name="Pouilly N."/>
            <person name="Raftis F."/>
            <person name="Sallet E."/>
            <person name="Schiex T."/>
            <person name="Thomas J."/>
            <person name="Vandecasteele C."/>
            <person name="Vares D."/>
            <person name="Vear F."/>
            <person name="Vautrin S."/>
            <person name="Crespi M."/>
            <person name="Mangin B."/>
            <person name="Burke J.M."/>
            <person name="Salse J."/>
            <person name="Munos S."/>
            <person name="Vincourt P."/>
            <person name="Rieseberg L.H."/>
            <person name="Langlade N.B."/>
        </authorList>
    </citation>
    <scope>NUCLEOTIDE SEQUENCE [LARGE SCALE GENOMIC DNA]</scope>
    <source>
        <strain evidence="11">cv. SF193</strain>
        <tissue evidence="9">Leaves</tissue>
    </source>
</reference>
<organism evidence="10 11">
    <name type="scientific">Helianthus annuus</name>
    <name type="common">Common sunflower</name>
    <dbReference type="NCBI Taxonomy" id="4232"/>
    <lineage>
        <taxon>Eukaryota</taxon>
        <taxon>Viridiplantae</taxon>
        <taxon>Streptophyta</taxon>
        <taxon>Embryophyta</taxon>
        <taxon>Tracheophyta</taxon>
        <taxon>Spermatophyta</taxon>
        <taxon>Magnoliopsida</taxon>
        <taxon>eudicotyledons</taxon>
        <taxon>Gunneridae</taxon>
        <taxon>Pentapetalae</taxon>
        <taxon>asterids</taxon>
        <taxon>campanulids</taxon>
        <taxon>Asterales</taxon>
        <taxon>Asteraceae</taxon>
        <taxon>Asteroideae</taxon>
        <taxon>Heliantheae alliance</taxon>
        <taxon>Heliantheae</taxon>
        <taxon>Helianthus</taxon>
    </lineage>
</organism>
<dbReference type="AlphaFoldDB" id="A0A251SIN5"/>
<evidence type="ECO:0000256" key="7">
    <source>
        <dbReference type="ARBA" id="ARBA00023098"/>
    </source>
</evidence>
<evidence type="ECO:0000313" key="10">
    <source>
        <dbReference type="EMBL" id="OTF98687.1"/>
    </source>
</evidence>
<comment type="similarity">
    <text evidence="2">Belongs to the 'GDSL' lipolytic enzyme family.</text>
</comment>
<dbReference type="PANTHER" id="PTHR45650:SF9">
    <property type="entry name" value="SGNH HYDROLASE-TYPE ESTERASE DOMAIN-CONTAINING PROTEIN"/>
    <property type="match status" value="1"/>
</dbReference>
<keyword evidence="5 10" id="KW-0378">Hydrolase</keyword>
<dbReference type="InParanoid" id="A0A251SIN5"/>
<dbReference type="PANTHER" id="PTHR45650">
    <property type="entry name" value="GDSL-LIKE LIPASE/ACYLHYDROLASE-RELATED"/>
    <property type="match status" value="1"/>
</dbReference>
<evidence type="ECO:0000256" key="3">
    <source>
        <dbReference type="ARBA" id="ARBA00022525"/>
    </source>
</evidence>
<dbReference type="EMBL" id="MNCJ02000331">
    <property type="protein sequence ID" value="KAF5760932.1"/>
    <property type="molecule type" value="Genomic_DNA"/>
</dbReference>
<protein>
    <submittedName>
        <fullName evidence="10">Putative SGNH hydrolase-type esterase domain-containing protein</fullName>
    </submittedName>
    <submittedName>
        <fullName evidence="9">Triacylglycerol lipase</fullName>
        <ecNumber evidence="9">3.1.1.3</ecNumber>
    </submittedName>
</protein>
<dbReference type="Pfam" id="PF00657">
    <property type="entry name" value="Lipase_GDSL"/>
    <property type="match status" value="1"/>
</dbReference>
<evidence type="ECO:0000256" key="1">
    <source>
        <dbReference type="ARBA" id="ARBA00004613"/>
    </source>
</evidence>
<dbReference type="EC" id="3.1.1.3" evidence="9"/>
<keyword evidence="6" id="KW-0442">Lipid degradation</keyword>
<dbReference type="InterPro" id="IPR001087">
    <property type="entry name" value="GDSL"/>
</dbReference>
<dbReference type="InterPro" id="IPR036514">
    <property type="entry name" value="SGNH_hydro_sf"/>
</dbReference>
<dbReference type="EMBL" id="CM007903">
    <property type="protein sequence ID" value="OTF98687.1"/>
    <property type="molecule type" value="Genomic_DNA"/>
</dbReference>
<keyword evidence="7" id="KW-0443">Lipid metabolism</keyword>
<keyword evidence="11" id="KW-1185">Reference proteome</keyword>